<evidence type="ECO:0000313" key="1">
    <source>
        <dbReference type="EMBL" id="AWX93631.1"/>
    </source>
</evidence>
<proteinExistence type="predicted"/>
<evidence type="ECO:0000313" key="2">
    <source>
        <dbReference type="Proteomes" id="UP000249922"/>
    </source>
</evidence>
<gene>
    <name evidence="1" type="ORF">DPM13_12550</name>
</gene>
<accession>A0ABM6WSR7</accession>
<dbReference type="EMBL" id="CP030239">
    <property type="protein sequence ID" value="AWX93631.1"/>
    <property type="molecule type" value="Genomic_DNA"/>
</dbReference>
<keyword evidence="2" id="KW-1185">Reference proteome</keyword>
<dbReference type="Proteomes" id="UP000249922">
    <property type="component" value="Chromosome"/>
</dbReference>
<name>A0ABM6WSR7_9RHOB</name>
<reference evidence="1 2" key="1">
    <citation type="submission" date="2018-06" db="EMBL/GenBank/DDBJ databases">
        <title>Complete genome sequence of Paracoccus mutanolyticus strain RSP-02 isolated from cellulosic waste.</title>
        <authorList>
            <person name="Amrutha R.N."/>
            <person name="Shrivastav A."/>
            <person name="Buddana S.K."/>
            <person name="Deshpande U."/>
            <person name="Prakasham R.S."/>
        </authorList>
    </citation>
    <scope>NUCLEOTIDE SEQUENCE [LARGE SCALE GENOMIC DNA]</scope>
    <source>
        <strain evidence="1 2">RSP-02</strain>
    </source>
</reference>
<protein>
    <submittedName>
        <fullName evidence="1">Uncharacterized protein</fullName>
    </submittedName>
</protein>
<sequence length="137" mass="15110">MDMGMRPVGVQRRDIGPFVIGMQAALECLGRPDLGYCRRGLSLRFSLRRIADRQLARPSPIPITVRRPGFRAAGLTIMLFSFAIGSVPVPGIDRISSPKPSAGLHRMVMRWQGNLDRTSYSGGQPRVFVAVNCTVQE</sequence>
<organism evidence="1 2">
    <name type="scientific">Paracoccus mutanolyticus</name>
    <dbReference type="NCBI Taxonomy" id="1499308"/>
    <lineage>
        <taxon>Bacteria</taxon>
        <taxon>Pseudomonadati</taxon>
        <taxon>Pseudomonadota</taxon>
        <taxon>Alphaproteobacteria</taxon>
        <taxon>Rhodobacterales</taxon>
        <taxon>Paracoccaceae</taxon>
        <taxon>Paracoccus</taxon>
    </lineage>
</organism>